<evidence type="ECO:0000313" key="1">
    <source>
        <dbReference type="EMBL" id="KAH3866811.1"/>
    </source>
</evidence>
<dbReference type="Proteomes" id="UP000828390">
    <property type="component" value="Unassembled WGS sequence"/>
</dbReference>
<dbReference type="EMBL" id="JAIWYP010000002">
    <property type="protein sequence ID" value="KAH3866811.1"/>
    <property type="molecule type" value="Genomic_DNA"/>
</dbReference>
<reference evidence="1" key="2">
    <citation type="submission" date="2020-11" db="EMBL/GenBank/DDBJ databases">
        <authorList>
            <person name="McCartney M.A."/>
            <person name="Auch B."/>
            <person name="Kono T."/>
            <person name="Mallez S."/>
            <person name="Becker A."/>
            <person name="Gohl D.M."/>
            <person name="Silverstein K.A.T."/>
            <person name="Koren S."/>
            <person name="Bechman K.B."/>
            <person name="Herman A."/>
            <person name="Abrahante J.E."/>
            <person name="Garbe J."/>
        </authorList>
    </citation>
    <scope>NUCLEOTIDE SEQUENCE</scope>
    <source>
        <strain evidence="1">Duluth1</strain>
        <tissue evidence="1">Whole animal</tissue>
    </source>
</reference>
<evidence type="ECO:0000313" key="2">
    <source>
        <dbReference type="Proteomes" id="UP000828390"/>
    </source>
</evidence>
<proteinExistence type="predicted"/>
<dbReference type="AlphaFoldDB" id="A0A9D4LZF8"/>
<keyword evidence="2" id="KW-1185">Reference proteome</keyword>
<comment type="caution">
    <text evidence="1">The sequence shown here is derived from an EMBL/GenBank/DDBJ whole genome shotgun (WGS) entry which is preliminary data.</text>
</comment>
<protein>
    <recommendedName>
        <fullName evidence="3">DUF4371 domain-containing protein</fullName>
    </recommendedName>
</protein>
<name>A0A9D4LZF8_DREPO</name>
<gene>
    <name evidence="1" type="ORF">DPMN_029934</name>
</gene>
<reference evidence="1" key="1">
    <citation type="journal article" date="2019" name="bioRxiv">
        <title>The Genome of the Zebra Mussel, Dreissena polymorpha: A Resource for Invasive Species Research.</title>
        <authorList>
            <person name="McCartney M.A."/>
            <person name="Auch B."/>
            <person name="Kono T."/>
            <person name="Mallez S."/>
            <person name="Zhang Y."/>
            <person name="Obille A."/>
            <person name="Becker A."/>
            <person name="Abrahante J.E."/>
            <person name="Garbe J."/>
            <person name="Badalamenti J.P."/>
            <person name="Herman A."/>
            <person name="Mangelson H."/>
            <person name="Liachko I."/>
            <person name="Sullivan S."/>
            <person name="Sone E.D."/>
            <person name="Koren S."/>
            <person name="Silverstein K.A.T."/>
            <person name="Beckman K.B."/>
            <person name="Gohl D.M."/>
        </authorList>
    </citation>
    <scope>NUCLEOTIDE SEQUENCE</scope>
    <source>
        <strain evidence="1">Duluth1</strain>
        <tissue evidence="1">Whole animal</tissue>
    </source>
</reference>
<accession>A0A9D4LZF8</accession>
<sequence>MHTSRISTVIQNKVLTKPFHVLSSNLSKDVQAARYFGIICDESTDLSIHKKLFVYIRYVNQSTQEVEHKLMGNIRIPDGTVATIATEILREL</sequence>
<evidence type="ECO:0008006" key="3">
    <source>
        <dbReference type="Google" id="ProtNLM"/>
    </source>
</evidence>
<organism evidence="1 2">
    <name type="scientific">Dreissena polymorpha</name>
    <name type="common">Zebra mussel</name>
    <name type="synonym">Mytilus polymorpha</name>
    <dbReference type="NCBI Taxonomy" id="45954"/>
    <lineage>
        <taxon>Eukaryota</taxon>
        <taxon>Metazoa</taxon>
        <taxon>Spiralia</taxon>
        <taxon>Lophotrochozoa</taxon>
        <taxon>Mollusca</taxon>
        <taxon>Bivalvia</taxon>
        <taxon>Autobranchia</taxon>
        <taxon>Heteroconchia</taxon>
        <taxon>Euheterodonta</taxon>
        <taxon>Imparidentia</taxon>
        <taxon>Neoheterodontei</taxon>
        <taxon>Myida</taxon>
        <taxon>Dreissenoidea</taxon>
        <taxon>Dreissenidae</taxon>
        <taxon>Dreissena</taxon>
    </lineage>
</organism>